<keyword evidence="2" id="KW-1185">Reference proteome</keyword>
<gene>
    <name evidence="1" type="ORF">DHEL01_v205215</name>
</gene>
<protein>
    <submittedName>
        <fullName evidence="1">Uncharacterized protein</fullName>
    </submittedName>
</protein>
<reference evidence="1" key="1">
    <citation type="submission" date="2017-09" db="EMBL/GenBank/DDBJ databases">
        <title>Polyketide synthases of a Diaporthe helianthi virulent isolate.</title>
        <authorList>
            <person name="Baroncelli R."/>
        </authorList>
    </citation>
    <scope>NUCLEOTIDE SEQUENCE [LARGE SCALE GENOMIC DNA]</scope>
    <source>
        <strain evidence="1">7/96</strain>
    </source>
</reference>
<dbReference type="InParanoid" id="A0A2P5I1M9"/>
<evidence type="ECO:0000313" key="2">
    <source>
        <dbReference type="Proteomes" id="UP000094444"/>
    </source>
</evidence>
<evidence type="ECO:0000313" key="1">
    <source>
        <dbReference type="EMBL" id="POS76390.1"/>
    </source>
</evidence>
<dbReference type="EMBL" id="MAVT02000375">
    <property type="protein sequence ID" value="POS76390.1"/>
    <property type="molecule type" value="Genomic_DNA"/>
</dbReference>
<dbReference type="AlphaFoldDB" id="A0A2P5I1M9"/>
<organism evidence="1 2">
    <name type="scientific">Diaporthe helianthi</name>
    <dbReference type="NCBI Taxonomy" id="158607"/>
    <lineage>
        <taxon>Eukaryota</taxon>
        <taxon>Fungi</taxon>
        <taxon>Dikarya</taxon>
        <taxon>Ascomycota</taxon>
        <taxon>Pezizomycotina</taxon>
        <taxon>Sordariomycetes</taxon>
        <taxon>Sordariomycetidae</taxon>
        <taxon>Diaporthales</taxon>
        <taxon>Diaporthaceae</taxon>
        <taxon>Diaporthe</taxon>
    </lineage>
</organism>
<proteinExistence type="predicted"/>
<comment type="caution">
    <text evidence="1">The sequence shown here is derived from an EMBL/GenBank/DDBJ whole genome shotgun (WGS) entry which is preliminary data.</text>
</comment>
<accession>A0A2P5I1M9</accession>
<sequence>MSPCLTERTPNQLHCYASRPHKRPVTWVGVDIAQGSKVAFSGRDWLAALSRLACPITKPGCTWDTALIRPDAGVAPP</sequence>
<dbReference type="Proteomes" id="UP000094444">
    <property type="component" value="Unassembled WGS sequence"/>
</dbReference>
<name>A0A2P5I1M9_DIAHE</name>